<keyword evidence="2" id="KW-1185">Reference proteome</keyword>
<proteinExistence type="predicted"/>
<protein>
    <submittedName>
        <fullName evidence="1">Uncharacterized protein</fullName>
    </submittedName>
</protein>
<dbReference type="AlphaFoldDB" id="A0A2P2E5R6"/>
<dbReference type="EMBL" id="BFBR01000001">
    <property type="protein sequence ID" value="GBF56403.1"/>
    <property type="molecule type" value="Genomic_DNA"/>
</dbReference>
<reference evidence="1" key="1">
    <citation type="journal article" date="2018" name="Genome Announc.">
        <title>Draft Genome Sequence of "Candidatus Phycosocius bacilliformis," an Alphaproteobacterial Ectosymbiont of the Hydrocarbon-Producing Green Alga Botryococcus braunii.</title>
        <authorList>
            <person name="Tanabe Y."/>
            <person name="Yamaguchi H."/>
            <person name="Watanabe M.M."/>
        </authorList>
    </citation>
    <scope>NUCLEOTIDE SEQUENCE [LARGE SCALE GENOMIC DNA]</scope>
    <source>
        <strain evidence="1">BOTRYCO-2</strain>
    </source>
</reference>
<sequence length="178" mass="19684">MLLGPVQIAWLALHRRLQRGFGFGWVSEAQTLPYAMLSMAWTFGLRLTKGFAATQGDAAPQALLASLANAGPIQGLARPMLCRGRTCNRGGWAWSFDHNLSALIAARALLNSWLQRKVGWCGFPPRSFPPLDRFKPVPNELTNEVDHHHSLRTRLRASAKASRGSGRWPGFVSKIGRQ</sequence>
<evidence type="ECO:0000313" key="2">
    <source>
        <dbReference type="Proteomes" id="UP000245086"/>
    </source>
</evidence>
<evidence type="ECO:0000313" key="1">
    <source>
        <dbReference type="EMBL" id="GBF56403.1"/>
    </source>
</evidence>
<gene>
    <name evidence="1" type="ORF">PbB2_00059</name>
</gene>
<comment type="caution">
    <text evidence="1">The sequence shown here is derived from an EMBL/GenBank/DDBJ whole genome shotgun (WGS) entry which is preliminary data.</text>
</comment>
<organism evidence="1 2">
    <name type="scientific">Candidatus Phycosocius bacilliformis</name>
    <dbReference type="NCBI Taxonomy" id="1445552"/>
    <lineage>
        <taxon>Bacteria</taxon>
        <taxon>Pseudomonadati</taxon>
        <taxon>Pseudomonadota</taxon>
        <taxon>Alphaproteobacteria</taxon>
        <taxon>Caulobacterales</taxon>
        <taxon>Caulobacterales incertae sedis</taxon>
        <taxon>Candidatus Phycosocius</taxon>
    </lineage>
</organism>
<name>A0A2P2E5R6_9PROT</name>
<accession>A0A2P2E5R6</accession>
<dbReference type="Proteomes" id="UP000245086">
    <property type="component" value="Unassembled WGS sequence"/>
</dbReference>